<comment type="subcellular location">
    <subcellularLocation>
        <location evidence="1">Membrane</location>
        <topology evidence="1">Multi-pass membrane protein</topology>
    </subcellularLocation>
</comment>
<gene>
    <name evidence="8" type="ORF">Sya03_29120</name>
</gene>
<evidence type="ECO:0000313" key="8">
    <source>
        <dbReference type="EMBL" id="GIJ03560.1"/>
    </source>
</evidence>
<evidence type="ECO:0000256" key="5">
    <source>
        <dbReference type="ARBA" id="ARBA00023136"/>
    </source>
</evidence>
<evidence type="ECO:0000313" key="9">
    <source>
        <dbReference type="Proteomes" id="UP000652013"/>
    </source>
</evidence>
<evidence type="ECO:0000256" key="2">
    <source>
        <dbReference type="ARBA" id="ARBA00022692"/>
    </source>
</evidence>
<feature type="transmembrane region" description="Helical" evidence="6">
    <location>
        <begin position="460"/>
        <end position="478"/>
    </location>
</feature>
<proteinExistence type="predicted"/>
<protein>
    <submittedName>
        <fullName evidence="8">Cytochrome c biogenesis protein</fullName>
    </submittedName>
</protein>
<keyword evidence="9" id="KW-1185">Reference proteome</keyword>
<evidence type="ECO:0000259" key="7">
    <source>
        <dbReference type="Pfam" id="PF05140"/>
    </source>
</evidence>
<reference evidence="8" key="1">
    <citation type="submission" date="2021-01" db="EMBL/GenBank/DDBJ databases">
        <title>Whole genome shotgun sequence of Spirilliplanes yamanashiensis NBRC 15828.</title>
        <authorList>
            <person name="Komaki H."/>
            <person name="Tamura T."/>
        </authorList>
    </citation>
    <scope>NUCLEOTIDE SEQUENCE</scope>
    <source>
        <strain evidence="8">NBRC 15828</strain>
    </source>
</reference>
<keyword evidence="5 6" id="KW-0472">Membrane</keyword>
<feature type="transmembrane region" description="Helical" evidence="6">
    <location>
        <begin position="187"/>
        <end position="208"/>
    </location>
</feature>
<evidence type="ECO:0000256" key="6">
    <source>
        <dbReference type="SAM" id="Phobius"/>
    </source>
</evidence>
<dbReference type="EMBL" id="BOOY01000022">
    <property type="protein sequence ID" value="GIJ03560.1"/>
    <property type="molecule type" value="Genomic_DNA"/>
</dbReference>
<accession>A0A8J3Y8P0</accession>
<dbReference type="PANTHER" id="PTHR31566:SF0">
    <property type="entry name" value="CYTOCHROME C BIOGENESIS PROTEIN CCS1, CHLOROPLASTIC"/>
    <property type="match status" value="1"/>
</dbReference>
<dbReference type="AlphaFoldDB" id="A0A8J3Y8P0"/>
<feature type="transmembrane region" description="Helical" evidence="6">
    <location>
        <begin position="92"/>
        <end position="113"/>
    </location>
</feature>
<dbReference type="InterPro" id="IPR023494">
    <property type="entry name" value="Cyt_c_bgen_Ccs1/CcsB/ResB"/>
</dbReference>
<dbReference type="GO" id="GO:0016020">
    <property type="term" value="C:membrane"/>
    <property type="evidence" value="ECO:0007669"/>
    <property type="project" value="UniProtKB-SubCell"/>
</dbReference>
<dbReference type="PANTHER" id="PTHR31566">
    <property type="entry name" value="CYTOCHROME C BIOGENESIS PROTEIN CCS1, CHLOROPLASTIC"/>
    <property type="match status" value="1"/>
</dbReference>
<sequence length="535" mass="57638">MTAVDERVEPAPAPPRRPNRLLASLRNGWRQLTSMRTALVLLFLLALAAIPGSLLPQRGVNRENVGEYYAAHPDLAPTLDRLGFFEVYASPWFSAIYLLLFTSLIGCVLPRLAEHVRALRSVPPDAPRNLARLPQHAAPAASDAAPADAAAAIARSLRGFRTRVREHADGSWTVGAEKGYAKETGNLLFHVALLAVLVGVGFGSWYGWHGNRLVVAGADKAFCNTLQQYDESGLGARVQPADLPPFCVQLDTFDATWTEDGQPTSFRADVTVESGGAAEQRSFSVNDPLRLDGASVYLLGNGYAPILRFTDRYGQQLTRVVPFLPTDSLQTAEGVAMFADVNVDPATGRQPADAQWAFEGLYMPTVRSQPPFTSSTYPGERDPAVMLFAYRGDLGLEVGNPASVYQLPRGQIDRGKLKPVGEGRLLRPGEAWQLADGSRIEFAGTRRWITVSVRANPAQSLLLVGSVAGLAGLMLSLAGRRRRVFFRVTPAGPAAAGGPAGVSLIEAGGLPRTDYPGFADEFDRLVAAARAERPE</sequence>
<comment type="caution">
    <text evidence="8">The sequence shown here is derived from an EMBL/GenBank/DDBJ whole genome shotgun (WGS) entry which is preliminary data.</text>
</comment>
<evidence type="ECO:0000256" key="4">
    <source>
        <dbReference type="ARBA" id="ARBA00022989"/>
    </source>
</evidence>
<dbReference type="RefSeq" id="WP_370871936.1">
    <property type="nucleotide sequence ID" value="NZ_BAAAGJ010000022.1"/>
</dbReference>
<evidence type="ECO:0000256" key="1">
    <source>
        <dbReference type="ARBA" id="ARBA00004141"/>
    </source>
</evidence>
<keyword evidence="3" id="KW-0201">Cytochrome c-type biogenesis</keyword>
<keyword evidence="4 6" id="KW-1133">Transmembrane helix</keyword>
<keyword evidence="2 6" id="KW-0812">Transmembrane</keyword>
<evidence type="ECO:0000256" key="3">
    <source>
        <dbReference type="ARBA" id="ARBA00022748"/>
    </source>
</evidence>
<organism evidence="8 9">
    <name type="scientific">Spirilliplanes yamanashiensis</name>
    <dbReference type="NCBI Taxonomy" id="42233"/>
    <lineage>
        <taxon>Bacteria</taxon>
        <taxon>Bacillati</taxon>
        <taxon>Actinomycetota</taxon>
        <taxon>Actinomycetes</taxon>
        <taxon>Micromonosporales</taxon>
        <taxon>Micromonosporaceae</taxon>
        <taxon>Spirilliplanes</taxon>
    </lineage>
</organism>
<feature type="domain" description="ResB-like" evidence="7">
    <location>
        <begin position="35"/>
        <end position="523"/>
    </location>
</feature>
<dbReference type="Proteomes" id="UP000652013">
    <property type="component" value="Unassembled WGS sequence"/>
</dbReference>
<dbReference type="GO" id="GO:0017004">
    <property type="term" value="P:cytochrome complex assembly"/>
    <property type="evidence" value="ECO:0007669"/>
    <property type="project" value="UniProtKB-KW"/>
</dbReference>
<feature type="transmembrane region" description="Helical" evidence="6">
    <location>
        <begin position="38"/>
        <end position="55"/>
    </location>
</feature>
<dbReference type="InterPro" id="IPR007816">
    <property type="entry name" value="ResB-like_domain"/>
</dbReference>
<name>A0A8J3Y8P0_9ACTN</name>
<dbReference type="Pfam" id="PF05140">
    <property type="entry name" value="ResB"/>
    <property type="match status" value="1"/>
</dbReference>